<dbReference type="Gene3D" id="3.60.21.10">
    <property type="match status" value="1"/>
</dbReference>
<protein>
    <recommendedName>
        <fullName evidence="1">Calcineurin-like phosphoesterase domain-containing protein</fullName>
    </recommendedName>
</protein>
<reference evidence="2 3" key="1">
    <citation type="submission" date="2019-09" db="EMBL/GenBank/DDBJ databases">
        <title>Ecophysiology of the spiral-shaped methanotroph Methylospira mobilis as revealed by the complete genome sequence.</title>
        <authorList>
            <person name="Oshkin I.Y."/>
            <person name="Dedysh S.N."/>
            <person name="Miroshnikov K."/>
            <person name="Danilova O.V."/>
            <person name="Hakobyan A."/>
            <person name="Liesack W."/>
        </authorList>
    </citation>
    <scope>NUCLEOTIDE SEQUENCE [LARGE SCALE GENOMIC DNA]</scope>
    <source>
        <strain evidence="2 3">Shm1</strain>
    </source>
</reference>
<evidence type="ECO:0000313" key="2">
    <source>
        <dbReference type="EMBL" id="QFY42465.1"/>
    </source>
</evidence>
<dbReference type="RefSeq" id="WP_153248460.1">
    <property type="nucleotide sequence ID" value="NZ_CP044205.1"/>
</dbReference>
<organism evidence="2 3">
    <name type="scientific">Candidatus Methylospira mobilis</name>
    <dbReference type="NCBI Taxonomy" id="1808979"/>
    <lineage>
        <taxon>Bacteria</taxon>
        <taxon>Pseudomonadati</taxon>
        <taxon>Pseudomonadota</taxon>
        <taxon>Gammaproteobacteria</taxon>
        <taxon>Methylococcales</taxon>
        <taxon>Methylococcaceae</taxon>
        <taxon>Candidatus Methylospira</taxon>
    </lineage>
</organism>
<feature type="domain" description="Calcineurin-like phosphoesterase" evidence="1">
    <location>
        <begin position="80"/>
        <end position="351"/>
    </location>
</feature>
<keyword evidence="3" id="KW-1185">Reference proteome</keyword>
<dbReference type="KEGG" id="mmob:F6R98_07360"/>
<dbReference type="InterPro" id="IPR029052">
    <property type="entry name" value="Metallo-depent_PP-like"/>
</dbReference>
<sequence>MTGIIWMVIRKPVFFTVIFLLPYTGHALAATDPVVLTFSTVGDSRVDHDEAKNAKLAVAPDAAPTAVNEGLSREGVLWGQNTHALNRILQGVKAQKANILFFNGDMIMGYGNPVLPQASDAAVGLSLQDVLNSDLLKTYREYAYWRGFVASLNDAGVYVAPVPGNHEMQCSNTRYCSGVPKAAVAANENAWRDNMGDMILDTERLNALLPSSLRGITHFDSRNNPYNDPATLLPYAGSNPDAVSTDQKQLSYSFDIADSHFAVINTDAVGRDGHAPNAWLDADLTLAAGRGARHFFVFGHKPAYFYNYGTPPVATPPTGDLAMYDADARNAFWHVIVKHRATYFCGHEHIYKAAQFPSPPGAVDPANGRAYAPAYQVIVGSGGSPFDAAAASPGLARGDRQFAWATVKIHRSGAVKMEVWGFSDSYGPNTLLERRVLP</sequence>
<accession>A0A5Q0BF15</accession>
<dbReference type="InParanoid" id="A0A5Q0BF15"/>
<dbReference type="Pfam" id="PF00149">
    <property type="entry name" value="Metallophos"/>
    <property type="match status" value="1"/>
</dbReference>
<dbReference type="PANTHER" id="PTHR45867:SF3">
    <property type="entry name" value="ACID PHOSPHATASE TYPE 7"/>
    <property type="match status" value="1"/>
</dbReference>
<dbReference type="Proteomes" id="UP000325755">
    <property type="component" value="Chromosome"/>
</dbReference>
<dbReference type="AlphaFoldDB" id="A0A5Q0BF15"/>
<gene>
    <name evidence="2" type="ORF">F6R98_07360</name>
</gene>
<dbReference type="EMBL" id="CP044205">
    <property type="protein sequence ID" value="QFY42465.1"/>
    <property type="molecule type" value="Genomic_DNA"/>
</dbReference>
<dbReference type="OrthoDB" id="9809781at2"/>
<dbReference type="SUPFAM" id="SSF56300">
    <property type="entry name" value="Metallo-dependent phosphatases"/>
    <property type="match status" value="1"/>
</dbReference>
<name>A0A5Q0BF15_9GAMM</name>
<evidence type="ECO:0000313" key="3">
    <source>
        <dbReference type="Proteomes" id="UP000325755"/>
    </source>
</evidence>
<proteinExistence type="predicted"/>
<dbReference type="GO" id="GO:0016787">
    <property type="term" value="F:hydrolase activity"/>
    <property type="evidence" value="ECO:0007669"/>
    <property type="project" value="InterPro"/>
</dbReference>
<evidence type="ECO:0000259" key="1">
    <source>
        <dbReference type="Pfam" id="PF00149"/>
    </source>
</evidence>
<dbReference type="InterPro" id="IPR004843">
    <property type="entry name" value="Calcineurin-like_PHP"/>
</dbReference>
<dbReference type="PANTHER" id="PTHR45867">
    <property type="entry name" value="PURPLE ACID PHOSPHATASE"/>
    <property type="match status" value="1"/>
</dbReference>